<feature type="coiled-coil region" evidence="9">
    <location>
        <begin position="123"/>
        <end position="157"/>
    </location>
</feature>
<dbReference type="PANTHER" id="PTHR21035">
    <property type="entry name" value="28S RIBOSOMAL PROTEIN S26, MITOCHONDRIAL"/>
    <property type="match status" value="1"/>
</dbReference>
<keyword evidence="11" id="KW-1185">Reference proteome</keyword>
<evidence type="ECO:0000313" key="11">
    <source>
        <dbReference type="Proteomes" id="UP001152799"/>
    </source>
</evidence>
<evidence type="ECO:0000256" key="9">
    <source>
        <dbReference type="SAM" id="Coils"/>
    </source>
</evidence>
<evidence type="ECO:0000256" key="7">
    <source>
        <dbReference type="ARBA" id="ARBA00035138"/>
    </source>
</evidence>
<organism evidence="10 11">
    <name type="scientific">Ceutorhynchus assimilis</name>
    <name type="common">cabbage seed weevil</name>
    <dbReference type="NCBI Taxonomy" id="467358"/>
    <lineage>
        <taxon>Eukaryota</taxon>
        <taxon>Metazoa</taxon>
        <taxon>Ecdysozoa</taxon>
        <taxon>Arthropoda</taxon>
        <taxon>Hexapoda</taxon>
        <taxon>Insecta</taxon>
        <taxon>Pterygota</taxon>
        <taxon>Neoptera</taxon>
        <taxon>Endopterygota</taxon>
        <taxon>Coleoptera</taxon>
        <taxon>Polyphaga</taxon>
        <taxon>Cucujiformia</taxon>
        <taxon>Curculionidae</taxon>
        <taxon>Ceutorhynchinae</taxon>
        <taxon>Ceutorhynchus</taxon>
    </lineage>
</organism>
<comment type="subcellular location">
    <subcellularLocation>
        <location evidence="1">Mitochondrion</location>
    </subcellularLocation>
</comment>
<name>A0A9N9MQ33_9CUCU</name>
<accession>A0A9N9MQ33</accession>
<dbReference type="InterPro" id="IPR026140">
    <property type="entry name" value="Ribosomal_mS26"/>
</dbReference>
<protein>
    <recommendedName>
        <fullName evidence="7">Small ribosomal subunit protein mS26</fullName>
    </recommendedName>
    <alternativeName>
        <fullName evidence="8">28S ribosomal protein S26, mitochondrial</fullName>
    </alternativeName>
</protein>
<keyword evidence="6" id="KW-0687">Ribonucleoprotein</keyword>
<keyword evidence="4" id="KW-0689">Ribosomal protein</keyword>
<evidence type="ECO:0000256" key="8">
    <source>
        <dbReference type="ARBA" id="ARBA00035344"/>
    </source>
</evidence>
<reference evidence="10" key="1">
    <citation type="submission" date="2022-01" db="EMBL/GenBank/DDBJ databases">
        <authorList>
            <person name="King R."/>
        </authorList>
    </citation>
    <scope>NUCLEOTIDE SEQUENCE</scope>
</reference>
<keyword evidence="3" id="KW-0809">Transit peptide</keyword>
<keyword evidence="5" id="KW-0496">Mitochondrion</keyword>
<dbReference type="Pfam" id="PF14943">
    <property type="entry name" value="MRP-S26"/>
    <property type="match status" value="1"/>
</dbReference>
<evidence type="ECO:0000256" key="3">
    <source>
        <dbReference type="ARBA" id="ARBA00022946"/>
    </source>
</evidence>
<gene>
    <name evidence="10" type="ORF">CEUTPL_LOCUS9223</name>
</gene>
<dbReference type="OrthoDB" id="5988811at2759"/>
<evidence type="ECO:0000256" key="5">
    <source>
        <dbReference type="ARBA" id="ARBA00023128"/>
    </source>
</evidence>
<dbReference type="AlphaFoldDB" id="A0A9N9MQ33"/>
<evidence type="ECO:0000256" key="4">
    <source>
        <dbReference type="ARBA" id="ARBA00022980"/>
    </source>
</evidence>
<dbReference type="PANTHER" id="PTHR21035:SF2">
    <property type="entry name" value="SMALL RIBOSOMAL SUBUNIT PROTEIN MS26"/>
    <property type="match status" value="1"/>
</dbReference>
<keyword evidence="9" id="KW-0175">Coiled coil</keyword>
<dbReference type="EMBL" id="OU892281">
    <property type="protein sequence ID" value="CAG9768699.1"/>
    <property type="molecule type" value="Genomic_DNA"/>
</dbReference>
<evidence type="ECO:0000313" key="10">
    <source>
        <dbReference type="EMBL" id="CAG9768699.1"/>
    </source>
</evidence>
<evidence type="ECO:0000256" key="6">
    <source>
        <dbReference type="ARBA" id="ARBA00023274"/>
    </source>
</evidence>
<dbReference type="Proteomes" id="UP001152799">
    <property type="component" value="Chromosome 5"/>
</dbReference>
<evidence type="ECO:0000256" key="2">
    <source>
        <dbReference type="ARBA" id="ARBA00009672"/>
    </source>
</evidence>
<sequence length="228" mass="26844">MLRIINNFNFLRISATEAISYSTSSNTLPYNPALLPVKKSHRKPRWVPIAKSKIFRIPKRPVIPEDETREIRRLFNDYRNHEKSVKNFLVEKHNTKNQASLDPEEILKSFKQDLAVCHEINNKWNKENKILREKRLAEELERDIAFAKNRIEQEIIKEQELFEFTEELVRKEKEASVNFITKENIDDAIDKALAEAVDYNFAIDLNGEKIIGRNTKPVQEQDKISLKQ</sequence>
<evidence type="ECO:0000256" key="1">
    <source>
        <dbReference type="ARBA" id="ARBA00004173"/>
    </source>
</evidence>
<proteinExistence type="inferred from homology"/>
<dbReference type="GO" id="GO:0005763">
    <property type="term" value="C:mitochondrial small ribosomal subunit"/>
    <property type="evidence" value="ECO:0007669"/>
    <property type="project" value="InterPro"/>
</dbReference>
<comment type="similarity">
    <text evidence="2">Belongs to the mitochondrion-specific ribosomal protein mS26 family.</text>
</comment>